<protein>
    <recommendedName>
        <fullName evidence="1">Peptidase S24/S26A/S26B/S26C domain-containing protein</fullName>
    </recommendedName>
</protein>
<proteinExistence type="predicted"/>
<gene>
    <name evidence="2" type="ORF">ACD_2C00234G0005</name>
</gene>
<evidence type="ECO:0000259" key="1">
    <source>
        <dbReference type="Pfam" id="PF00717"/>
    </source>
</evidence>
<evidence type="ECO:0000313" key="2">
    <source>
        <dbReference type="EMBL" id="EKE29078.1"/>
    </source>
</evidence>
<dbReference type="SUPFAM" id="SSF51306">
    <property type="entry name" value="LexA/Signal peptidase"/>
    <property type="match status" value="1"/>
</dbReference>
<dbReference type="Gene3D" id="2.10.109.10">
    <property type="entry name" value="Umud Fragment, subunit A"/>
    <property type="match status" value="1"/>
</dbReference>
<dbReference type="InterPro" id="IPR015927">
    <property type="entry name" value="Peptidase_S24_S26A/B/C"/>
</dbReference>
<dbReference type="EMBL" id="AMFJ01000234">
    <property type="protein sequence ID" value="EKE29078.1"/>
    <property type="molecule type" value="Genomic_DNA"/>
</dbReference>
<dbReference type="Pfam" id="PF00717">
    <property type="entry name" value="Peptidase_S24"/>
    <property type="match status" value="1"/>
</dbReference>
<dbReference type="AlphaFoldDB" id="K2G1K4"/>
<reference evidence="2" key="1">
    <citation type="journal article" date="2012" name="Science">
        <title>Fermentation, hydrogen, and sulfur metabolism in multiple uncultivated bacterial phyla.</title>
        <authorList>
            <person name="Wrighton K.C."/>
            <person name="Thomas B.C."/>
            <person name="Sharon I."/>
            <person name="Miller C.S."/>
            <person name="Castelle C.J."/>
            <person name="VerBerkmoes N.C."/>
            <person name="Wilkins M.J."/>
            <person name="Hettich R.L."/>
            <person name="Lipton M.S."/>
            <person name="Williams K.H."/>
            <person name="Long P.E."/>
            <person name="Banfield J.F."/>
        </authorList>
    </citation>
    <scope>NUCLEOTIDE SEQUENCE [LARGE SCALE GENOMIC DNA]</scope>
</reference>
<organism evidence="2">
    <name type="scientific">uncultured bacterium</name>
    <name type="common">gcode 4</name>
    <dbReference type="NCBI Taxonomy" id="1234023"/>
    <lineage>
        <taxon>Bacteria</taxon>
        <taxon>environmental samples</taxon>
    </lineage>
</organism>
<dbReference type="InterPro" id="IPR036286">
    <property type="entry name" value="LexA/Signal_pep-like_sf"/>
</dbReference>
<comment type="caution">
    <text evidence="2">The sequence shown here is derived from an EMBL/GenBank/DDBJ whole genome shotgun (WGS) entry which is preliminary data.</text>
</comment>
<accession>K2G1K4</accession>
<feature type="domain" description="Peptidase S24/S26A/S26B/S26C" evidence="1">
    <location>
        <begin position="7"/>
        <end position="116"/>
    </location>
</feature>
<sequence>MTAITLFEEWVSAWFSSFVGEDDSYKISLEQYLIERPSTTISVRIKWESMIWAGILPWDIAIVDTAKIPFSWNLVIAILDWVYTIKFLQKDNKWRPFLKAANKEYWDIYPNEDLSIYWVVVGVIRKYV</sequence>
<name>K2G1K4_9BACT</name>